<protein>
    <submittedName>
        <fullName evidence="4">Amidohydrolase</fullName>
    </submittedName>
</protein>
<accession>A0ABV2RBI9</accession>
<keyword evidence="5" id="KW-1185">Reference proteome</keyword>
<dbReference type="InterPro" id="IPR017439">
    <property type="entry name" value="Amidohydrolase"/>
</dbReference>
<sequence length="439" mass="45875">MSVRRRLLLSAAVLGVLLTAQGAAAQVPAATVEAAVQRVLPEVVAWRRDLHQHPELGFAETRTAGVVADHLRALGLEVRTGVGKTGVVGVLRGARPGRTVALRADMDALPVKEATGLPFASTATGTYMGETVPVAHACGHDAHVAMLMGAAEVLAGMKDQIAGTVVFIFQPAEEGAPPGEPLGGAALMIQEGALKDPAPEAVFGLHVVPGVPGTVFYRPQGFMAASDRVDIVLHGKQTHGAWPWKGVDVVAAAASVIQTVNTLTARTIDPTTTPTVFTIATVDAGVRYNIIPDQAKLSGTLRTFDVAQRDALVARAETAIDHVAAAHGATADFAVRQNAALVYNDEALSAWLAPVLEEAAGAGKVNPATPPTTVAEDFSYFQRMVPGVFYHLGGSPDGVDPAMAAPNHSPEFDVNEKVLPLGVKTHVFSALRFLERPRS</sequence>
<dbReference type="InterPro" id="IPR006311">
    <property type="entry name" value="TAT_signal"/>
</dbReference>
<feature type="chain" id="PRO_5047065235" evidence="2">
    <location>
        <begin position="26"/>
        <end position="439"/>
    </location>
</feature>
<evidence type="ECO:0000259" key="3">
    <source>
        <dbReference type="Pfam" id="PF07687"/>
    </source>
</evidence>
<dbReference type="Gene3D" id="3.40.630.10">
    <property type="entry name" value="Zn peptidases"/>
    <property type="match status" value="1"/>
</dbReference>
<dbReference type="Pfam" id="PF07687">
    <property type="entry name" value="M20_dimer"/>
    <property type="match status" value="1"/>
</dbReference>
<reference evidence="4 5" key="1">
    <citation type="submission" date="2024-06" db="EMBL/GenBank/DDBJ databases">
        <title>Sorghum-associated microbial communities from plants grown in Nebraska, USA.</title>
        <authorList>
            <person name="Schachtman D."/>
        </authorList>
    </citation>
    <scope>NUCLEOTIDE SEQUENCE [LARGE SCALE GENOMIC DNA]</scope>
    <source>
        <strain evidence="4 5">2814</strain>
    </source>
</reference>
<dbReference type="SUPFAM" id="SSF53187">
    <property type="entry name" value="Zn-dependent exopeptidases"/>
    <property type="match status" value="1"/>
</dbReference>
<evidence type="ECO:0000256" key="1">
    <source>
        <dbReference type="ARBA" id="ARBA00022801"/>
    </source>
</evidence>
<gene>
    <name evidence="4" type="ORF">ABIE19_001874</name>
</gene>
<evidence type="ECO:0000313" key="5">
    <source>
        <dbReference type="Proteomes" id="UP001549313"/>
    </source>
</evidence>
<dbReference type="InterPro" id="IPR002933">
    <property type="entry name" value="Peptidase_M20"/>
</dbReference>
<dbReference type="Gene3D" id="3.30.70.360">
    <property type="match status" value="1"/>
</dbReference>
<feature type="signal peptide" evidence="2">
    <location>
        <begin position="1"/>
        <end position="25"/>
    </location>
</feature>
<name>A0ABV2RBI9_9CAUL</name>
<organism evidence="4 5">
    <name type="scientific">Brevundimonas faecalis</name>
    <dbReference type="NCBI Taxonomy" id="947378"/>
    <lineage>
        <taxon>Bacteria</taxon>
        <taxon>Pseudomonadati</taxon>
        <taxon>Pseudomonadota</taxon>
        <taxon>Alphaproteobacteria</taxon>
        <taxon>Caulobacterales</taxon>
        <taxon>Caulobacteraceae</taxon>
        <taxon>Brevundimonas</taxon>
    </lineage>
</organism>
<feature type="domain" description="Peptidase M20 dimerisation" evidence="3">
    <location>
        <begin position="229"/>
        <end position="325"/>
    </location>
</feature>
<dbReference type="SUPFAM" id="SSF55031">
    <property type="entry name" value="Bacterial exopeptidase dimerisation domain"/>
    <property type="match status" value="1"/>
</dbReference>
<dbReference type="Pfam" id="PF01546">
    <property type="entry name" value="Peptidase_M20"/>
    <property type="match status" value="1"/>
</dbReference>
<evidence type="ECO:0000256" key="2">
    <source>
        <dbReference type="SAM" id="SignalP"/>
    </source>
</evidence>
<dbReference type="EMBL" id="JBEPTF010000002">
    <property type="protein sequence ID" value="MET4683944.1"/>
    <property type="molecule type" value="Genomic_DNA"/>
</dbReference>
<dbReference type="RefSeq" id="WP_354088896.1">
    <property type="nucleotide sequence ID" value="NZ_JBEPTF010000002.1"/>
</dbReference>
<keyword evidence="1" id="KW-0378">Hydrolase</keyword>
<dbReference type="PANTHER" id="PTHR11014:SF63">
    <property type="entry name" value="METALLOPEPTIDASE, PUTATIVE (AFU_ORTHOLOGUE AFUA_6G09600)-RELATED"/>
    <property type="match status" value="1"/>
</dbReference>
<proteinExistence type="predicted"/>
<dbReference type="PANTHER" id="PTHR11014">
    <property type="entry name" value="PEPTIDASE M20 FAMILY MEMBER"/>
    <property type="match status" value="1"/>
</dbReference>
<comment type="caution">
    <text evidence="4">The sequence shown here is derived from an EMBL/GenBank/DDBJ whole genome shotgun (WGS) entry which is preliminary data.</text>
</comment>
<evidence type="ECO:0000313" key="4">
    <source>
        <dbReference type="EMBL" id="MET4683944.1"/>
    </source>
</evidence>
<dbReference type="InterPro" id="IPR011650">
    <property type="entry name" value="Peptidase_M20_dimer"/>
</dbReference>
<dbReference type="InterPro" id="IPR036264">
    <property type="entry name" value="Bact_exopeptidase_dim_dom"/>
</dbReference>
<dbReference type="Proteomes" id="UP001549313">
    <property type="component" value="Unassembled WGS sequence"/>
</dbReference>
<keyword evidence="2" id="KW-0732">Signal</keyword>
<dbReference type="PROSITE" id="PS51318">
    <property type="entry name" value="TAT"/>
    <property type="match status" value="1"/>
</dbReference>
<dbReference type="NCBIfam" id="TIGR01891">
    <property type="entry name" value="amidohydrolases"/>
    <property type="match status" value="1"/>
</dbReference>
<dbReference type="PIRSF" id="PIRSF005962">
    <property type="entry name" value="Pept_M20D_amidohydro"/>
    <property type="match status" value="1"/>
</dbReference>